<dbReference type="InterPro" id="IPR001611">
    <property type="entry name" value="Leu-rich_rpt"/>
</dbReference>
<dbReference type="EMBL" id="HBFQ01042760">
    <property type="protein sequence ID" value="CAD8855924.1"/>
    <property type="molecule type" value="Transcribed_RNA"/>
</dbReference>
<accession>A0A7S1AJF5</accession>
<dbReference type="AlphaFoldDB" id="A0A7S1AJF5"/>
<evidence type="ECO:0000256" key="1">
    <source>
        <dbReference type="ARBA" id="ARBA00022614"/>
    </source>
</evidence>
<evidence type="ECO:0000256" key="2">
    <source>
        <dbReference type="ARBA" id="ARBA00022729"/>
    </source>
</evidence>
<dbReference type="Gene3D" id="3.80.10.10">
    <property type="entry name" value="Ribonuclease Inhibitor"/>
    <property type="match status" value="2"/>
</dbReference>
<organism evidence="4">
    <name type="scientific">Noctiluca scintillans</name>
    <name type="common">Sea sparkle</name>
    <name type="synonym">Red tide dinoflagellate</name>
    <dbReference type="NCBI Taxonomy" id="2966"/>
    <lineage>
        <taxon>Eukaryota</taxon>
        <taxon>Sar</taxon>
        <taxon>Alveolata</taxon>
        <taxon>Dinophyceae</taxon>
        <taxon>Noctilucales</taxon>
        <taxon>Noctilucaceae</taxon>
        <taxon>Noctiluca</taxon>
    </lineage>
</organism>
<dbReference type="InterPro" id="IPR050328">
    <property type="entry name" value="Dev_Immune_Receptor"/>
</dbReference>
<dbReference type="PANTHER" id="PTHR24373">
    <property type="entry name" value="SLIT RELATED LEUCINE-RICH REPEAT NEURONAL PROTEIN"/>
    <property type="match status" value="1"/>
</dbReference>
<sequence length="272" mass="29954">MGCARSSAVRFLDTEEDAQEKTKASTSVLQKIDQSRTTYRLNLRESALTELPQAALDARTANLKIVILSFNSLQRLPDAIRTWQGVRSLSVSHNLLTELPSAIGSLVNLEQLEAYHNYLTSLPQLSGLVHLKVLTLHSNRLGPVLPDVFHGMKSLSEVDLSRNEIQELSPSLSSVTCLVRLDLYSNHLQELPGSLGGLSNLVHLDVSSNQLKALPPEFFQGTLLLAELWLKGNPIDRAALLNTPGFLAFTDRQQRSTKDGGPRVALKICGLW</sequence>
<keyword evidence="1" id="KW-0433">Leucine-rich repeat</keyword>
<dbReference type="InterPro" id="IPR032675">
    <property type="entry name" value="LRR_dom_sf"/>
</dbReference>
<keyword evidence="2" id="KW-0732">Signal</keyword>
<protein>
    <submittedName>
        <fullName evidence="4">Uncharacterized protein</fullName>
    </submittedName>
</protein>
<evidence type="ECO:0000256" key="3">
    <source>
        <dbReference type="ARBA" id="ARBA00022737"/>
    </source>
</evidence>
<dbReference type="SUPFAM" id="SSF52058">
    <property type="entry name" value="L domain-like"/>
    <property type="match status" value="1"/>
</dbReference>
<name>A0A7S1AJF5_NOCSC</name>
<dbReference type="PANTHER" id="PTHR24373:SF275">
    <property type="entry name" value="TIR DOMAIN-CONTAINING PROTEIN"/>
    <property type="match status" value="1"/>
</dbReference>
<dbReference type="Pfam" id="PF00560">
    <property type="entry name" value="LRR_1"/>
    <property type="match status" value="1"/>
</dbReference>
<dbReference type="SMART" id="SM00369">
    <property type="entry name" value="LRR_TYP"/>
    <property type="match status" value="6"/>
</dbReference>
<proteinExistence type="predicted"/>
<keyword evidence="3" id="KW-0677">Repeat</keyword>
<dbReference type="PROSITE" id="PS51450">
    <property type="entry name" value="LRR"/>
    <property type="match status" value="2"/>
</dbReference>
<dbReference type="SMART" id="SM00364">
    <property type="entry name" value="LRR_BAC"/>
    <property type="match status" value="4"/>
</dbReference>
<dbReference type="InterPro" id="IPR003591">
    <property type="entry name" value="Leu-rich_rpt_typical-subtyp"/>
</dbReference>
<dbReference type="Pfam" id="PF13855">
    <property type="entry name" value="LRR_8"/>
    <property type="match status" value="2"/>
</dbReference>
<gene>
    <name evidence="4" type="ORF">NSCI0253_LOCUS30276</name>
</gene>
<reference evidence="4" key="1">
    <citation type="submission" date="2021-01" db="EMBL/GenBank/DDBJ databases">
        <authorList>
            <person name="Corre E."/>
            <person name="Pelletier E."/>
            <person name="Niang G."/>
            <person name="Scheremetjew M."/>
            <person name="Finn R."/>
            <person name="Kale V."/>
            <person name="Holt S."/>
            <person name="Cochrane G."/>
            <person name="Meng A."/>
            <person name="Brown T."/>
            <person name="Cohen L."/>
        </authorList>
    </citation>
    <scope>NUCLEOTIDE SEQUENCE</scope>
</reference>
<evidence type="ECO:0000313" key="4">
    <source>
        <dbReference type="EMBL" id="CAD8855924.1"/>
    </source>
</evidence>